<reference evidence="2" key="1">
    <citation type="journal article" date="2019" name="Int. J. Syst. Evol. Microbiol.">
        <title>The Global Catalogue of Microorganisms (GCM) 10K type strain sequencing project: providing services to taxonomists for standard genome sequencing and annotation.</title>
        <authorList>
            <consortium name="The Broad Institute Genomics Platform"/>
            <consortium name="The Broad Institute Genome Sequencing Center for Infectious Disease"/>
            <person name="Wu L."/>
            <person name="Ma J."/>
        </authorList>
    </citation>
    <scope>NUCLEOTIDE SEQUENCE [LARGE SCALE GENOMIC DNA]</scope>
    <source>
        <strain evidence="2">KCTC 52660</strain>
    </source>
</reference>
<comment type="caution">
    <text evidence="1">The sequence shown here is derived from an EMBL/GenBank/DDBJ whole genome shotgun (WGS) entry which is preliminary data.</text>
</comment>
<protein>
    <submittedName>
        <fullName evidence="1">Uncharacterized protein</fullName>
    </submittedName>
</protein>
<dbReference type="EMBL" id="JBHRSQ010000017">
    <property type="protein sequence ID" value="MFC2992967.1"/>
    <property type="molecule type" value="Genomic_DNA"/>
</dbReference>
<gene>
    <name evidence="1" type="ORF">ACFODV_13075</name>
</gene>
<dbReference type="RefSeq" id="WP_379760152.1">
    <property type="nucleotide sequence ID" value="NZ_JBHRSQ010000017.1"/>
</dbReference>
<name>A0ABV7B6C8_9GAMM</name>
<proteinExistence type="predicted"/>
<evidence type="ECO:0000313" key="1">
    <source>
        <dbReference type="EMBL" id="MFC2992967.1"/>
    </source>
</evidence>
<keyword evidence="2" id="KW-1185">Reference proteome</keyword>
<sequence>MQIVMGEYVSRPPSAGSAQVCSPNLWQLLVIGCHQLQRLEVSPEAERLESLCIDHAPGLEDVILQRKLVHAGFRHTLRPPTLINVYCFNKYIVLFLRGSSNTKNHKKLVLYCRTS</sequence>
<accession>A0ABV7B6C8</accession>
<evidence type="ECO:0000313" key="2">
    <source>
        <dbReference type="Proteomes" id="UP001595386"/>
    </source>
</evidence>
<organism evidence="1 2">
    <name type="scientific">Halomonas tibetensis</name>
    <dbReference type="NCBI Taxonomy" id="2259590"/>
    <lineage>
        <taxon>Bacteria</taxon>
        <taxon>Pseudomonadati</taxon>
        <taxon>Pseudomonadota</taxon>
        <taxon>Gammaproteobacteria</taxon>
        <taxon>Oceanospirillales</taxon>
        <taxon>Halomonadaceae</taxon>
        <taxon>Halomonas</taxon>
    </lineage>
</organism>
<dbReference type="Proteomes" id="UP001595386">
    <property type="component" value="Unassembled WGS sequence"/>
</dbReference>